<feature type="region of interest" description="Disordered" evidence="1">
    <location>
        <begin position="55"/>
        <end position="107"/>
    </location>
</feature>
<gene>
    <name evidence="2" type="ORF">BN580_01852</name>
</gene>
<name>R6U628_9BACT</name>
<sequence>MTTIGSIATAISFRFAGRERRNAVPISFVLPKAALPISPVEPALLPRKPSIRTERIGPIEQRATRPKLSASARLSLRTFETPTPSARMKGTVMGPVVTPPESKAMHR</sequence>
<accession>R6U628</accession>
<dbReference type="Proteomes" id="UP000017938">
    <property type="component" value="Unassembled WGS sequence"/>
</dbReference>
<comment type="caution">
    <text evidence="2">The sequence shown here is derived from an EMBL/GenBank/DDBJ whole genome shotgun (WGS) entry which is preliminary data.</text>
</comment>
<dbReference type="AlphaFoldDB" id="R6U628"/>
<protein>
    <submittedName>
        <fullName evidence="2">Uncharacterized protein</fullName>
    </submittedName>
</protein>
<proteinExistence type="predicted"/>
<dbReference type="EMBL" id="CBFW010000300">
    <property type="protein sequence ID" value="CDC75516.1"/>
    <property type="molecule type" value="Genomic_DNA"/>
</dbReference>
<evidence type="ECO:0000256" key="1">
    <source>
        <dbReference type="SAM" id="MobiDB-lite"/>
    </source>
</evidence>
<evidence type="ECO:0000313" key="3">
    <source>
        <dbReference type="Proteomes" id="UP000017938"/>
    </source>
</evidence>
<evidence type="ECO:0000313" key="2">
    <source>
        <dbReference type="EMBL" id="CDC75516.1"/>
    </source>
</evidence>
<organism evidence="2 3">
    <name type="scientific">Candidatus Colimorpha enterica</name>
    <dbReference type="NCBI Taxonomy" id="3083063"/>
    <lineage>
        <taxon>Bacteria</taxon>
        <taxon>Pseudomonadati</taxon>
        <taxon>Bacteroidota</taxon>
        <taxon>Bacteroidia</taxon>
        <taxon>Bacteroidales</taxon>
        <taxon>Candidatus Colimorpha</taxon>
    </lineage>
</organism>
<reference evidence="2" key="1">
    <citation type="submission" date="2012-11" db="EMBL/GenBank/DDBJ databases">
        <title>Dependencies among metagenomic species, viruses, plasmids and units of genetic variation.</title>
        <authorList>
            <person name="Nielsen H.B."/>
            <person name="Almeida M."/>
            <person name="Juncker A.S."/>
            <person name="Rasmussen S."/>
            <person name="Li J."/>
            <person name="Sunagawa S."/>
            <person name="Plichta D."/>
            <person name="Gautier L."/>
            <person name="Le Chatelier E."/>
            <person name="Peletier E."/>
            <person name="Bonde I."/>
            <person name="Nielsen T."/>
            <person name="Manichanh C."/>
            <person name="Arumugam M."/>
            <person name="Batto J."/>
            <person name="Santos M.B.Q.D."/>
            <person name="Blom N."/>
            <person name="Borruel N."/>
            <person name="Burgdorf K.S."/>
            <person name="Boumezbeur F."/>
            <person name="Casellas F."/>
            <person name="Dore J."/>
            <person name="Guarner F."/>
            <person name="Hansen T."/>
            <person name="Hildebrand F."/>
            <person name="Kaas R.S."/>
            <person name="Kennedy S."/>
            <person name="Kristiansen K."/>
            <person name="Kultima J.R."/>
            <person name="Leonard P."/>
            <person name="Levenez F."/>
            <person name="Lund O."/>
            <person name="Moumen B."/>
            <person name="Le Paslier D."/>
            <person name="Pons N."/>
            <person name="Pedersen O."/>
            <person name="Prifti E."/>
            <person name="Qin J."/>
            <person name="Raes J."/>
            <person name="Tap J."/>
            <person name="Tims S."/>
            <person name="Ussery D.W."/>
            <person name="Yamada T."/>
            <person name="MetaHit consortium"/>
            <person name="Renault P."/>
            <person name="Sicheritz-Ponten T."/>
            <person name="Bork P."/>
            <person name="Wang J."/>
            <person name="Brunak S."/>
            <person name="Ehrlich S.D."/>
        </authorList>
    </citation>
    <scope>NUCLEOTIDE SEQUENCE [LARGE SCALE GENOMIC DNA]</scope>
</reference>